<evidence type="ECO:0000313" key="2">
    <source>
        <dbReference type="Proteomes" id="UP000215441"/>
    </source>
</evidence>
<gene>
    <name evidence="1" type="ORF">CBY09_16140</name>
</gene>
<evidence type="ECO:0000313" key="1">
    <source>
        <dbReference type="EMBL" id="OYD49187.1"/>
    </source>
</evidence>
<dbReference type="EMBL" id="NOIG01000010">
    <property type="protein sequence ID" value="OYD49187.1"/>
    <property type="molecule type" value="Genomic_DNA"/>
</dbReference>
<organism evidence="1 2">
    <name type="scientific">Acidovorax kalamii</name>
    <dbReference type="NCBI Taxonomy" id="2004485"/>
    <lineage>
        <taxon>Bacteria</taxon>
        <taxon>Pseudomonadati</taxon>
        <taxon>Pseudomonadota</taxon>
        <taxon>Betaproteobacteria</taxon>
        <taxon>Burkholderiales</taxon>
        <taxon>Comamonadaceae</taxon>
        <taxon>Acidovorax</taxon>
    </lineage>
</organism>
<dbReference type="AlphaFoldDB" id="A0A235EKU4"/>
<accession>A0A235EKU4</accession>
<reference evidence="1 2" key="1">
    <citation type="submission" date="2017-07" db="EMBL/GenBank/DDBJ databases">
        <title>Acidovorax KNDSW TSA 6 genome sequence and assembly.</title>
        <authorList>
            <person name="Mayilraj S."/>
        </authorList>
    </citation>
    <scope>NUCLEOTIDE SEQUENCE [LARGE SCALE GENOMIC DNA]</scope>
    <source>
        <strain evidence="1 2">KNDSW-TSA6</strain>
    </source>
</reference>
<protein>
    <submittedName>
        <fullName evidence="1">Uncharacterized protein</fullName>
    </submittedName>
</protein>
<proteinExistence type="predicted"/>
<name>A0A235EKU4_9BURK</name>
<dbReference type="Proteomes" id="UP000215441">
    <property type="component" value="Unassembled WGS sequence"/>
</dbReference>
<comment type="caution">
    <text evidence="1">The sequence shown here is derived from an EMBL/GenBank/DDBJ whole genome shotgun (WGS) entry which is preliminary data.</text>
</comment>
<sequence length="61" mass="7009">MPLDQLLARLAQFEKLSRVVVADDRVYDRDMPSVEMSFKLAFPRAQFQWDSDGVIAGKHGR</sequence>
<keyword evidence="2" id="KW-1185">Reference proteome</keyword>